<keyword evidence="6 9" id="KW-1133">Transmembrane helix</keyword>
<evidence type="ECO:0000256" key="5">
    <source>
        <dbReference type="ARBA" id="ARBA00022692"/>
    </source>
</evidence>
<dbReference type="PATRIC" id="fig|59561.3.peg.801"/>
<evidence type="ECO:0000256" key="4">
    <source>
        <dbReference type="ARBA" id="ARBA00022475"/>
    </source>
</evidence>
<evidence type="ECO:0000256" key="1">
    <source>
        <dbReference type="ARBA" id="ARBA00004651"/>
    </source>
</evidence>
<evidence type="ECO:0000313" key="10">
    <source>
        <dbReference type="EMBL" id="KTF04287.1"/>
    </source>
</evidence>
<feature type="transmembrane region" description="Helical" evidence="9">
    <location>
        <begin position="336"/>
        <end position="360"/>
    </location>
</feature>
<gene>
    <name evidence="10" type="ORF">AQZ59_00808</name>
    <name evidence="11" type="ORF">QP858_03085</name>
</gene>
<dbReference type="Pfam" id="PF03595">
    <property type="entry name" value="SLAC1"/>
    <property type="match status" value="1"/>
</dbReference>
<reference evidence="11" key="2">
    <citation type="submission" date="2023-05" db="EMBL/GenBank/DDBJ databases">
        <title>Genomic Catalog of Human Bladder Bacteria.</title>
        <authorList>
            <person name="Du J."/>
        </authorList>
    </citation>
    <scope>NUCLEOTIDE SEQUENCE</scope>
    <source>
        <strain evidence="11">UMB1304A</strain>
    </source>
</reference>
<feature type="transmembrane region" description="Helical" evidence="9">
    <location>
        <begin position="103"/>
        <end position="126"/>
    </location>
</feature>
<proteinExistence type="inferred from homology"/>
<evidence type="ECO:0000256" key="8">
    <source>
        <dbReference type="SAM" id="MobiDB-lite"/>
    </source>
</evidence>
<dbReference type="GO" id="GO:0055085">
    <property type="term" value="P:transmembrane transport"/>
    <property type="evidence" value="ECO:0007669"/>
    <property type="project" value="InterPro"/>
</dbReference>
<comment type="subcellular location">
    <subcellularLocation>
        <location evidence="1">Cell membrane</location>
        <topology evidence="1">Multi-pass membrane protein</topology>
    </subcellularLocation>
</comment>
<dbReference type="RefSeq" id="WP_201783152.1">
    <property type="nucleotide sequence ID" value="NZ_CALTZF010000002.1"/>
</dbReference>
<dbReference type="PANTHER" id="PTHR31686">
    <property type="match status" value="1"/>
</dbReference>
<dbReference type="GO" id="GO:0005886">
    <property type="term" value="C:plasma membrane"/>
    <property type="evidence" value="ECO:0007669"/>
    <property type="project" value="UniProtKB-SubCell"/>
</dbReference>
<keyword evidence="7 9" id="KW-0472">Membrane</keyword>
<dbReference type="Gene3D" id="1.50.10.150">
    <property type="entry name" value="Voltage-dependent anion channel"/>
    <property type="match status" value="1"/>
</dbReference>
<evidence type="ECO:0000256" key="2">
    <source>
        <dbReference type="ARBA" id="ARBA00008566"/>
    </source>
</evidence>
<dbReference type="InterPro" id="IPR004695">
    <property type="entry name" value="SLAC1/Mae1/Ssu1/TehA"/>
</dbReference>
<organism evidence="10 12">
    <name type="scientific">Trueperella bernardiae</name>
    <dbReference type="NCBI Taxonomy" id="59561"/>
    <lineage>
        <taxon>Bacteria</taxon>
        <taxon>Bacillati</taxon>
        <taxon>Actinomycetota</taxon>
        <taxon>Actinomycetes</taxon>
        <taxon>Actinomycetales</taxon>
        <taxon>Actinomycetaceae</taxon>
        <taxon>Trueperella</taxon>
    </lineage>
</organism>
<reference evidence="10 12" key="1">
    <citation type="submission" date="2015-11" db="EMBL/GenBank/DDBJ databases">
        <title>Draft Genome Sequence of the Type Strain Trueperella bernardiae LCDC 89-0504T, Isolated from Blood Culture.</title>
        <authorList>
            <person name="Bernier A.-M."/>
            <person name="Bernard K."/>
        </authorList>
    </citation>
    <scope>NUCLEOTIDE SEQUENCE [LARGE SCALE GENOMIC DNA]</scope>
    <source>
        <strain evidence="10 12">LCDC 89-0504</strain>
    </source>
</reference>
<feature type="transmembrane region" description="Helical" evidence="9">
    <location>
        <begin position="279"/>
        <end position="300"/>
    </location>
</feature>
<feature type="transmembrane region" description="Helical" evidence="9">
    <location>
        <begin position="234"/>
        <end position="259"/>
    </location>
</feature>
<sequence>MNAKQSSTHAPTHTPVPAPSTTPAPKLPPIGPAWFPAAMGTGILANLLQTHSDHLPGAGAAAVVVLAIAWAVLVTLIVGYIVRISLSRDAFSITLRDSTQTPMWGTVSMGILSVGSATATIVPAHWPHLTDAAWHIDTVTWIVGATIGIITALGFATRLVGKDLGAPTTVWGLAVVGPMVASTTGAGLVPHVSETFQFWLLTTSAAAFFLSLFLGVAVFATAYRHHWRVEPLPLAASASAWIPLGMVGQSTAAAQSVALQSTYMLLPDYAGSAQDVANAYGYFMLVIGVPLVAWATVMTVRGFIGRMPFAPGWWALTFPIGTLALGATLLSRGTGIGALMWLGTFGTLVLVGTVTLCLFASSFSIARRGMAW</sequence>
<evidence type="ECO:0000256" key="7">
    <source>
        <dbReference type="ARBA" id="ARBA00023136"/>
    </source>
</evidence>
<keyword evidence="12" id="KW-1185">Reference proteome</keyword>
<keyword evidence="4" id="KW-1003">Cell membrane</keyword>
<accession>A0A0W1KKY0</accession>
<evidence type="ECO:0000313" key="11">
    <source>
        <dbReference type="EMBL" id="MDK8601445.1"/>
    </source>
</evidence>
<dbReference type="InterPro" id="IPR051629">
    <property type="entry name" value="Sulfite_efflux_TDT"/>
</dbReference>
<evidence type="ECO:0000256" key="3">
    <source>
        <dbReference type="ARBA" id="ARBA00022448"/>
    </source>
</evidence>
<comment type="caution">
    <text evidence="10">The sequence shown here is derived from an EMBL/GenBank/DDBJ whole genome shotgun (WGS) entry which is preliminary data.</text>
</comment>
<keyword evidence="5 9" id="KW-0812">Transmembrane</keyword>
<feature type="transmembrane region" description="Helical" evidence="9">
    <location>
        <begin position="198"/>
        <end position="222"/>
    </location>
</feature>
<comment type="similarity">
    <text evidence="2">Belongs to the tellurite-resistance/dicarboxylate transporter (TDT) family.</text>
</comment>
<feature type="compositionally biased region" description="Pro residues" evidence="8">
    <location>
        <begin position="14"/>
        <end position="23"/>
    </location>
</feature>
<feature type="compositionally biased region" description="Low complexity" evidence="8">
    <location>
        <begin position="1"/>
        <end position="13"/>
    </location>
</feature>
<dbReference type="AlphaFoldDB" id="A0A0W1KKY0"/>
<dbReference type="Proteomes" id="UP000054404">
    <property type="component" value="Unassembled WGS sequence"/>
</dbReference>
<dbReference type="EMBL" id="LNIZ01000003">
    <property type="protein sequence ID" value="KTF04287.1"/>
    <property type="molecule type" value="Genomic_DNA"/>
</dbReference>
<feature type="transmembrane region" description="Helical" evidence="9">
    <location>
        <begin position="138"/>
        <end position="157"/>
    </location>
</feature>
<keyword evidence="3" id="KW-0813">Transport</keyword>
<dbReference type="CDD" id="cd09320">
    <property type="entry name" value="TDT_like_2"/>
    <property type="match status" value="1"/>
</dbReference>
<feature type="region of interest" description="Disordered" evidence="8">
    <location>
        <begin position="1"/>
        <end position="23"/>
    </location>
</feature>
<dbReference type="InterPro" id="IPR038665">
    <property type="entry name" value="Voltage-dep_anion_channel_sf"/>
</dbReference>
<dbReference type="Proteomes" id="UP001225576">
    <property type="component" value="Unassembled WGS sequence"/>
</dbReference>
<dbReference type="PANTHER" id="PTHR31686:SF1">
    <property type="entry name" value="SULFITE EFFLUX PUMP SSU1"/>
    <property type="match status" value="1"/>
</dbReference>
<evidence type="ECO:0000256" key="6">
    <source>
        <dbReference type="ARBA" id="ARBA00022989"/>
    </source>
</evidence>
<dbReference type="EMBL" id="JASPDQ010000004">
    <property type="protein sequence ID" value="MDK8601445.1"/>
    <property type="molecule type" value="Genomic_DNA"/>
</dbReference>
<evidence type="ECO:0000256" key="9">
    <source>
        <dbReference type="SAM" id="Phobius"/>
    </source>
</evidence>
<feature type="transmembrane region" description="Helical" evidence="9">
    <location>
        <begin position="169"/>
        <end position="192"/>
    </location>
</feature>
<protein>
    <submittedName>
        <fullName evidence="10">C4-dicarboxylate transporter/malic acid transport protein</fullName>
    </submittedName>
    <submittedName>
        <fullName evidence="11">TDT family transporter</fullName>
    </submittedName>
</protein>
<name>A0A0W1KKY0_9ACTO</name>
<feature type="transmembrane region" description="Helical" evidence="9">
    <location>
        <begin position="58"/>
        <end position="82"/>
    </location>
</feature>
<evidence type="ECO:0000313" key="12">
    <source>
        <dbReference type="Proteomes" id="UP000054404"/>
    </source>
</evidence>
<feature type="transmembrane region" description="Helical" evidence="9">
    <location>
        <begin position="312"/>
        <end position="330"/>
    </location>
</feature>
<dbReference type="STRING" id="59561.AQZ59_00808"/>